<evidence type="ECO:0000256" key="4">
    <source>
        <dbReference type="HAMAP-Rule" id="MF_00028"/>
    </source>
</evidence>
<dbReference type="InterPro" id="IPR011698">
    <property type="entry name" value="GATase_3"/>
</dbReference>
<feature type="active site" evidence="4">
    <location>
        <position position="440"/>
    </location>
</feature>
<dbReference type="InterPro" id="IPR029062">
    <property type="entry name" value="Class_I_gatase-like"/>
</dbReference>
<feature type="region of interest" description="Disordered" evidence="5">
    <location>
        <begin position="500"/>
        <end position="525"/>
    </location>
</feature>
<dbReference type="AlphaFoldDB" id="A0A7X6MDY9"/>
<dbReference type="InterPro" id="IPR004459">
    <property type="entry name" value="CobQ_synth"/>
</dbReference>
<dbReference type="PANTHER" id="PTHR21343">
    <property type="entry name" value="DETHIOBIOTIN SYNTHETASE"/>
    <property type="match status" value="1"/>
</dbReference>
<keyword evidence="9" id="KW-1185">Reference proteome</keyword>
<protein>
    <recommendedName>
        <fullName evidence="4">Cobyric acid synthase</fullName>
    </recommendedName>
</protein>
<dbReference type="Pfam" id="PF07685">
    <property type="entry name" value="GATase_3"/>
    <property type="match status" value="1"/>
</dbReference>
<feature type="active site" description="Nucleophile" evidence="4">
    <location>
        <position position="352"/>
    </location>
</feature>
<dbReference type="InterPro" id="IPR033949">
    <property type="entry name" value="CobQ_GATase1"/>
</dbReference>
<dbReference type="GO" id="GO:0003824">
    <property type="term" value="F:catalytic activity"/>
    <property type="evidence" value="ECO:0007669"/>
    <property type="project" value="InterPro"/>
</dbReference>
<evidence type="ECO:0000259" key="7">
    <source>
        <dbReference type="Pfam" id="PF07685"/>
    </source>
</evidence>
<dbReference type="CDD" id="cd05389">
    <property type="entry name" value="CobQ_N"/>
    <property type="match status" value="1"/>
</dbReference>
<dbReference type="NCBIfam" id="NF001989">
    <property type="entry name" value="PRK00784.1"/>
    <property type="match status" value="1"/>
</dbReference>
<reference evidence="8 9" key="1">
    <citation type="submission" date="2020-04" db="EMBL/GenBank/DDBJ databases">
        <title>MicrobeNet Type strains.</title>
        <authorList>
            <person name="Nicholson A.C."/>
        </authorList>
    </citation>
    <scope>NUCLEOTIDE SEQUENCE [LARGE SCALE GENOMIC DNA]</scope>
    <source>
        <strain evidence="8 9">ATCC 23612</strain>
    </source>
</reference>
<keyword evidence="2 4" id="KW-0169">Cobalamin biosynthesis</keyword>
<comment type="similarity">
    <text evidence="4">Belongs to the CobB/CobQ family. CobQ subfamily.</text>
</comment>
<dbReference type="CDD" id="cd01750">
    <property type="entry name" value="GATase1_CobQ"/>
    <property type="match status" value="1"/>
</dbReference>
<gene>
    <name evidence="4" type="primary">cobQ</name>
    <name evidence="8" type="ORF">HGB44_14235</name>
</gene>
<dbReference type="GO" id="GO:0015420">
    <property type="term" value="F:ABC-type vitamin B12 transporter activity"/>
    <property type="evidence" value="ECO:0007669"/>
    <property type="project" value="UniProtKB-UniRule"/>
</dbReference>
<evidence type="ECO:0000256" key="5">
    <source>
        <dbReference type="SAM" id="MobiDB-lite"/>
    </source>
</evidence>
<comment type="pathway">
    <text evidence="1 4">Cofactor biosynthesis; adenosylcobalamin biosynthesis.</text>
</comment>
<dbReference type="PROSITE" id="PS51274">
    <property type="entry name" value="GATASE_COBBQ"/>
    <property type="match status" value="1"/>
</dbReference>
<evidence type="ECO:0000313" key="9">
    <source>
        <dbReference type="Proteomes" id="UP000553209"/>
    </source>
</evidence>
<evidence type="ECO:0000256" key="2">
    <source>
        <dbReference type="ARBA" id="ARBA00022573"/>
    </source>
</evidence>
<feature type="domain" description="CobB/CobQ-like glutamine amidotransferase" evidence="7">
    <location>
        <begin position="273"/>
        <end position="447"/>
    </location>
</feature>
<dbReference type="SUPFAM" id="SSF52540">
    <property type="entry name" value="P-loop containing nucleoside triphosphate hydrolases"/>
    <property type="match status" value="1"/>
</dbReference>
<dbReference type="RefSeq" id="WP_061078739.1">
    <property type="nucleotide sequence ID" value="NZ_JAAXPG010000012.1"/>
</dbReference>
<dbReference type="Gene3D" id="3.40.50.880">
    <property type="match status" value="1"/>
</dbReference>
<dbReference type="GO" id="GO:0009236">
    <property type="term" value="P:cobalamin biosynthetic process"/>
    <property type="evidence" value="ECO:0007669"/>
    <property type="project" value="UniProtKB-UniRule"/>
</dbReference>
<dbReference type="EMBL" id="JAAXPG010000012">
    <property type="protein sequence ID" value="NKY98809.1"/>
    <property type="molecule type" value="Genomic_DNA"/>
</dbReference>
<dbReference type="HAMAP" id="MF_00028">
    <property type="entry name" value="CobQ"/>
    <property type="match status" value="1"/>
</dbReference>
<evidence type="ECO:0000313" key="8">
    <source>
        <dbReference type="EMBL" id="NKY98809.1"/>
    </source>
</evidence>
<dbReference type="UniPathway" id="UPA00148"/>
<dbReference type="InterPro" id="IPR002586">
    <property type="entry name" value="CobQ/CobB/MinD/ParA_Nub-bd_dom"/>
</dbReference>
<dbReference type="SUPFAM" id="SSF52317">
    <property type="entry name" value="Class I glutamine amidotransferase-like"/>
    <property type="match status" value="1"/>
</dbReference>
<dbReference type="Gene3D" id="3.40.50.300">
    <property type="entry name" value="P-loop containing nucleotide triphosphate hydrolases"/>
    <property type="match status" value="1"/>
</dbReference>
<dbReference type="PANTHER" id="PTHR21343:SF1">
    <property type="entry name" value="COBYRIC ACID SYNTHASE"/>
    <property type="match status" value="1"/>
</dbReference>
<dbReference type="Proteomes" id="UP000553209">
    <property type="component" value="Unassembled WGS sequence"/>
</dbReference>
<comment type="function">
    <text evidence="4">Catalyzes amidations at positions B, D, E, and G on adenosylcobyrinic A,C-diamide. NH(2) groups are provided by glutamine, and one molecule of ATP is hydrogenolyzed for each amidation.</text>
</comment>
<name>A0A7X6MDY9_9ACTN</name>
<dbReference type="NCBIfam" id="TIGR00313">
    <property type="entry name" value="cobQ"/>
    <property type="match status" value="1"/>
</dbReference>
<evidence type="ECO:0000259" key="6">
    <source>
        <dbReference type="Pfam" id="PF01656"/>
    </source>
</evidence>
<dbReference type="Pfam" id="PF01656">
    <property type="entry name" value="CbiA"/>
    <property type="match status" value="1"/>
</dbReference>
<evidence type="ECO:0000256" key="3">
    <source>
        <dbReference type="ARBA" id="ARBA00022962"/>
    </source>
</evidence>
<dbReference type="InterPro" id="IPR027417">
    <property type="entry name" value="P-loop_NTPase"/>
</dbReference>
<keyword evidence="3 4" id="KW-0315">Glutamine amidotransferase</keyword>
<comment type="caution">
    <text evidence="8">The sequence shown here is derived from an EMBL/GenBank/DDBJ whole genome shotgun (WGS) entry which is preliminary data.</text>
</comment>
<evidence type="ECO:0000256" key="1">
    <source>
        <dbReference type="ARBA" id="ARBA00004953"/>
    </source>
</evidence>
<dbReference type="InterPro" id="IPR047045">
    <property type="entry name" value="CobQ_N"/>
</dbReference>
<dbReference type="PROSITE" id="PS51273">
    <property type="entry name" value="GATASE_TYPE_1"/>
    <property type="match status" value="1"/>
</dbReference>
<sequence length="525" mass="54609">MSAAGTRAPARGEGHGRGGGGLLVAGTTSDAGKSVVTTALCRAFARRGARVAPYKAQNMSNNSMVCHGPDGRPAEIGRAQWVQSLAARAVPEPAMNPVLLKPGTDRRSHAVLLGHPAGDVSSADWEAGRRHLAEAAHAAYDDLASRHDVVVAEGAGSPAEINLRAGDYVNMGLARHAGLPVVVVGDIDRGGVFAAMYGTVGLLEAADQELVAGFVVNKFRGDPGLLRPGLEDLQRLTGRRVYGILPWDPGLWLDSEDALDLEGRRTRGGAGLRVAVVRLPRISNFTDVDALGLEPGLDVVFASGPRDVADADLVVLPGTRSTLADLAWLRSRGLDRAIVEHARRGRPLLGICGGFQMLGRTVTDADGVEAEPGARADGLGLLDARTEFTADKTLRLPSGEALGAPAHGYEIHHGRVTVGAGAEGFLGGARSGNVFGTMWHGSLEGDAFRSAFLAEALGCAPSGVRFAASRERRLDLLADLAEEHLDVDALLTLAREGAPAGLPELAPGAPSATRSRHGSGAEVSR</sequence>
<accession>A0A7X6MDY9</accession>
<proteinExistence type="inferred from homology"/>
<feature type="domain" description="CobQ/CobB/MinD/ParA nucleotide binding" evidence="6">
    <location>
        <begin position="23"/>
        <end position="251"/>
    </location>
</feature>
<feature type="compositionally biased region" description="Low complexity" evidence="5">
    <location>
        <begin position="500"/>
        <end position="510"/>
    </location>
</feature>
<feature type="region of interest" description="Disordered" evidence="5">
    <location>
        <begin position="1"/>
        <end position="27"/>
    </location>
</feature>
<organism evidence="8 9">
    <name type="scientific">Nocardiopsis alborubida</name>
    <dbReference type="NCBI Taxonomy" id="146802"/>
    <lineage>
        <taxon>Bacteria</taxon>
        <taxon>Bacillati</taxon>
        <taxon>Actinomycetota</taxon>
        <taxon>Actinomycetes</taxon>
        <taxon>Streptosporangiales</taxon>
        <taxon>Nocardiopsidaceae</taxon>
        <taxon>Nocardiopsis</taxon>
    </lineage>
</organism>